<reference evidence="3" key="1">
    <citation type="submission" date="2008-04" db="EMBL/GenBank/DDBJ databases">
        <title>Draft genome sequence of Providencia stuartii (ATCC 25827).</title>
        <authorList>
            <person name="Sudarsanam P."/>
            <person name="Ley R."/>
            <person name="Guruge J."/>
            <person name="Turnbaugh P.J."/>
            <person name="Mahowald M."/>
            <person name="Liep D."/>
            <person name="Gordon J."/>
        </authorList>
    </citation>
    <scope>NUCLEOTIDE SEQUENCE [LARGE SCALE GENOMIC DNA]</scope>
    <source>
        <strain evidence="1 3">ATCC 25827</strain>
    </source>
</reference>
<reference evidence="3" key="2">
    <citation type="submission" date="2008-04" db="EMBL/GenBank/DDBJ databases">
        <title>Draft genome sequence of Providencia stuartii(ATCC 25827).</title>
        <authorList>
            <person name="Sudarsanam P."/>
            <person name="Ley R."/>
            <person name="Guruge J."/>
            <person name="Turnbaugh P.J."/>
            <person name="Mahowald M."/>
            <person name="Liep D."/>
            <person name="Gordon J."/>
        </authorList>
    </citation>
    <scope>NUCLEOTIDE SEQUENCE [LARGE SCALE GENOMIC DNA]</scope>
    <source>
        <strain evidence="1 3">ATCC 25827</strain>
    </source>
</reference>
<dbReference type="EMBL" id="ABJD02000067">
    <property type="protein sequence ID" value="EDU61291.1"/>
    <property type="molecule type" value="Genomic_DNA"/>
</dbReference>
<reference evidence="2" key="5">
    <citation type="submission" date="2016-11" db="EMBL/GenBank/DDBJ databases">
        <title>Draft genome sequence of Providencia stuartii(ATCC 25827).</title>
        <authorList>
            <person name="Sudarsanam P."/>
            <person name="Ley R."/>
            <person name="Guruge J."/>
            <person name="Turnbaugh P.J."/>
            <person name="Mahowald M."/>
            <person name="Liep D."/>
            <person name="Gordon J."/>
        </authorList>
    </citation>
    <scope>NUCLEOTIDE SEQUENCE</scope>
    <source>
        <strain evidence="2">ATCC 25827</strain>
    </source>
</reference>
<name>A0AA87CSU0_PROST</name>
<dbReference type="AlphaFoldDB" id="A0AA87CSU0"/>
<dbReference type="RefSeq" id="WP_004916324.1">
    <property type="nucleotide sequence ID" value="NZ_DS607644.1"/>
</dbReference>
<dbReference type="EMBL" id="ABJD02000103">
    <property type="protein sequence ID" value="EDU58065.1"/>
    <property type="molecule type" value="Genomic_DNA"/>
</dbReference>
<reference evidence="2 3" key="3">
    <citation type="submission" date="2008-05" db="EMBL/GenBank/DDBJ databases">
        <authorList>
            <person name="Fulton L."/>
            <person name="Clifton S."/>
            <person name="Fulton B."/>
            <person name="Xu J."/>
            <person name="Minx P."/>
            <person name="Pepin K.H."/>
            <person name="Johnson M."/>
            <person name="Thiruvilangam P."/>
            <person name="Bhonagiri V."/>
            <person name="Nash W.E."/>
            <person name="Mardis E.R."/>
            <person name="Wilson R.K."/>
        </authorList>
    </citation>
    <scope>NUCLEOTIDE SEQUENCE [LARGE SCALE GENOMIC DNA]</scope>
    <source>
        <strain evidence="2 3">ATCC 25827</strain>
    </source>
</reference>
<proteinExistence type="predicted"/>
<protein>
    <submittedName>
        <fullName evidence="2">Uncharacterized protein</fullName>
    </submittedName>
</protein>
<evidence type="ECO:0000313" key="3">
    <source>
        <dbReference type="Proteomes" id="UP000004506"/>
    </source>
</evidence>
<evidence type="ECO:0000313" key="2">
    <source>
        <dbReference type="EMBL" id="EDU61291.1"/>
    </source>
</evidence>
<sequence>MNQELEDLPYDTLIERSMNALQHKSQFHCDTWHLDQASWSVDQEEGTIVFHAPDGLVAVAPVQIIGTYDQNQGSWMWGWANSSIEEPLLQDALAVQEFAERKGYEQLTDAMCDISENEAWLFTALACELNQQQGAYRGVAGSTLIFMTFGEVKLHKTHA</sequence>
<dbReference type="Pfam" id="PF21813">
    <property type="entry name" value="DUF6882"/>
    <property type="match status" value="1"/>
</dbReference>
<evidence type="ECO:0000313" key="1">
    <source>
        <dbReference type="EMBL" id="EDU58065.1"/>
    </source>
</evidence>
<accession>A0AA87CSU0</accession>
<reference evidence="2" key="4">
    <citation type="submission" date="2016-11" db="EMBL/GenBank/DDBJ databases">
        <title>Draft genome sequence of Providencia stuartii (ATCC 25827).</title>
        <authorList>
            <person name="Sudarsanam P."/>
            <person name="Ley R."/>
            <person name="Guruge J."/>
            <person name="Turnbaugh P.J."/>
            <person name="Mahowald M."/>
            <person name="Liep D."/>
            <person name="Gordon J."/>
        </authorList>
    </citation>
    <scope>NUCLEOTIDE SEQUENCE</scope>
    <source>
        <strain evidence="2">ATCC 25827</strain>
    </source>
</reference>
<dbReference type="InterPro" id="IPR049249">
    <property type="entry name" value="DUF6882"/>
</dbReference>
<organism evidence="2 3">
    <name type="scientific">Providencia stuartii ATCC 25827</name>
    <dbReference type="NCBI Taxonomy" id="471874"/>
    <lineage>
        <taxon>Bacteria</taxon>
        <taxon>Pseudomonadati</taxon>
        <taxon>Pseudomonadota</taxon>
        <taxon>Gammaproteobacteria</taxon>
        <taxon>Enterobacterales</taxon>
        <taxon>Morganellaceae</taxon>
        <taxon>Providencia</taxon>
    </lineage>
</organism>
<dbReference type="Proteomes" id="UP000004506">
    <property type="component" value="Unassembled WGS sequence"/>
</dbReference>
<comment type="caution">
    <text evidence="2">The sequence shown here is derived from an EMBL/GenBank/DDBJ whole genome shotgun (WGS) entry which is preliminary data.</text>
</comment>
<gene>
    <name evidence="2" type="ORF">PROSTU_00697</name>
    <name evidence="1" type="ORF">PROSTU_04117</name>
</gene>